<reference evidence="2" key="2">
    <citation type="submission" date="2021-08" db="EMBL/GenBank/DDBJ databases">
        <authorList>
            <person name="Dalcin Martins P."/>
        </authorList>
    </citation>
    <scope>NUCLEOTIDE SEQUENCE</scope>
    <source>
        <strain evidence="2">MAG_39</strain>
    </source>
</reference>
<dbReference type="GO" id="GO:0016491">
    <property type="term" value="F:oxidoreductase activity"/>
    <property type="evidence" value="ECO:0007669"/>
    <property type="project" value="InterPro"/>
</dbReference>
<organism evidence="2 3">
    <name type="scientific">Candidatus Nitrobium versatile</name>
    <dbReference type="NCBI Taxonomy" id="2884831"/>
    <lineage>
        <taxon>Bacteria</taxon>
        <taxon>Pseudomonadati</taxon>
        <taxon>Nitrospirota</taxon>
        <taxon>Nitrospiria</taxon>
        <taxon>Nitrospirales</taxon>
        <taxon>Nitrospiraceae</taxon>
        <taxon>Candidatus Nitrobium</taxon>
    </lineage>
</organism>
<dbReference type="GO" id="GO:0005829">
    <property type="term" value="C:cytosol"/>
    <property type="evidence" value="ECO:0007669"/>
    <property type="project" value="TreeGrafter"/>
</dbReference>
<dbReference type="SUPFAM" id="SSF51905">
    <property type="entry name" value="FAD/NAD(P)-binding domain"/>
    <property type="match status" value="1"/>
</dbReference>
<dbReference type="AlphaFoldDB" id="A0A953M2Y4"/>
<comment type="caution">
    <text evidence="2">The sequence shown here is derived from an EMBL/GenBank/DDBJ whole genome shotgun (WGS) entry which is preliminary data.</text>
</comment>
<dbReference type="Pfam" id="PF01593">
    <property type="entry name" value="Amino_oxidase"/>
    <property type="match status" value="1"/>
</dbReference>
<name>A0A953M2Y4_9BACT</name>
<reference evidence="2" key="1">
    <citation type="journal article" date="2021" name="bioRxiv">
        <title>Unraveling nitrogen, sulfur and carbon metabolic pathways and microbial community transcriptional responses to substrate deprivation and toxicity stresses in a bioreactor mimicking anoxic brackish coastal sediment conditions.</title>
        <authorList>
            <person name="Martins P.D."/>
            <person name="Echeveste M.J."/>
            <person name="Arshad A."/>
            <person name="Kurth J."/>
            <person name="Ouboter H."/>
            <person name="Jetten M.S.M."/>
            <person name="Welte C.U."/>
        </authorList>
    </citation>
    <scope>NUCLEOTIDE SEQUENCE</scope>
    <source>
        <strain evidence="2">MAG_39</strain>
    </source>
</reference>
<dbReference type="NCBIfam" id="NF005548">
    <property type="entry name" value="PRK07208.1-4"/>
    <property type="match status" value="1"/>
</dbReference>
<evidence type="ECO:0000313" key="2">
    <source>
        <dbReference type="EMBL" id="MBZ0157995.1"/>
    </source>
</evidence>
<dbReference type="PRINTS" id="PR00419">
    <property type="entry name" value="ADXRDTASE"/>
</dbReference>
<evidence type="ECO:0000259" key="1">
    <source>
        <dbReference type="Pfam" id="PF01593"/>
    </source>
</evidence>
<dbReference type="PANTHER" id="PTHR21197">
    <property type="entry name" value="UDP-GALACTOPYRANOSE MUTASE"/>
    <property type="match status" value="1"/>
</dbReference>
<accession>A0A953M2Y4</accession>
<dbReference type="Proteomes" id="UP000705867">
    <property type="component" value="Unassembled WGS sequence"/>
</dbReference>
<dbReference type="GO" id="GO:0050660">
    <property type="term" value="F:flavin adenine dinucleotide binding"/>
    <property type="evidence" value="ECO:0007669"/>
    <property type="project" value="TreeGrafter"/>
</dbReference>
<dbReference type="PANTHER" id="PTHR21197:SF0">
    <property type="entry name" value="UDP-GALACTOPYRANOSE MUTASE"/>
    <property type="match status" value="1"/>
</dbReference>
<dbReference type="InterPro" id="IPR002937">
    <property type="entry name" value="Amino_oxidase"/>
</dbReference>
<feature type="domain" description="Amine oxidase" evidence="1">
    <location>
        <begin position="19"/>
        <end position="454"/>
    </location>
</feature>
<dbReference type="Gene3D" id="3.50.50.60">
    <property type="entry name" value="FAD/NAD(P)-binding domain"/>
    <property type="match status" value="1"/>
</dbReference>
<dbReference type="GO" id="GO:0008767">
    <property type="term" value="F:UDP-galactopyranose mutase activity"/>
    <property type="evidence" value="ECO:0007669"/>
    <property type="project" value="TreeGrafter"/>
</dbReference>
<dbReference type="EMBL" id="JAIOIV010000132">
    <property type="protein sequence ID" value="MBZ0157995.1"/>
    <property type="molecule type" value="Genomic_DNA"/>
</dbReference>
<evidence type="ECO:0000313" key="3">
    <source>
        <dbReference type="Proteomes" id="UP000705867"/>
    </source>
</evidence>
<protein>
    <submittedName>
        <fullName evidence="2">FAD-dependent oxidoreductase</fullName>
    </submittedName>
</protein>
<sequence>MATPFIKEKYSVVVAGGGLTGLAAGYFLTKAGIQAAVFERDSAVGGLSRTVLHNGFRFDLGGHRFFTKNERINALIRELMKGELVSVPRKSRIYLRGKYFDYPLRPFNALFGLGIPTTARILADYCAERVRGLVREPGQVSLEDWVISHFGRTMFTIYFKEYSEKVWGVDCSRISVDWVAQRIRGLSLTKAIRNAFFRFSGRDIPSLVDRFDYPALGIGRISDRLREEIEKSNPVFTDTGVERIHHSGFRVRSVEVGGKGQGRRVETGHFISSMPLPALVRSLDPPPPEDIRAAAERLRFRDLVVVAVMVGRRRVTDLTWIYIPEQKIPFGRIHEPTNWSGEMAPEGKTLLVIEYFSTEGDALWNEGDDTLVRITVENLEKLGFIGRGEVIDSCVVRAPKAYPLFEVGYAELCRKVYAYLERFGNLHIAGRVGMFRYYNMDHAIESGLRAAEAVAERHIRDAGADGGGLKRSRGAAAG</sequence>
<proteinExistence type="predicted"/>
<dbReference type="InterPro" id="IPR036188">
    <property type="entry name" value="FAD/NAD-bd_sf"/>
</dbReference>
<gene>
    <name evidence="2" type="ORF">K8I29_17500</name>
</gene>